<reference evidence="1" key="1">
    <citation type="submission" date="2020-09" db="EMBL/GenBank/DDBJ databases">
        <title>Genome-Enabled Discovery of Anthraquinone Biosynthesis in Senna tora.</title>
        <authorList>
            <person name="Kang S.-H."/>
            <person name="Pandey R.P."/>
            <person name="Lee C.-M."/>
            <person name="Sim J.-S."/>
            <person name="Jeong J.-T."/>
            <person name="Choi B.-S."/>
            <person name="Jung M."/>
            <person name="Ginzburg D."/>
            <person name="Zhao K."/>
            <person name="Won S.Y."/>
            <person name="Oh T.-J."/>
            <person name="Yu Y."/>
            <person name="Kim N.-H."/>
            <person name="Lee O.R."/>
            <person name="Lee T.-H."/>
            <person name="Bashyal P."/>
            <person name="Kim T.-S."/>
            <person name="Lee W.-H."/>
            <person name="Kawkins C."/>
            <person name="Kim C.-K."/>
            <person name="Kim J.S."/>
            <person name="Ahn B.O."/>
            <person name="Rhee S.Y."/>
            <person name="Sohng J.K."/>
        </authorList>
    </citation>
    <scope>NUCLEOTIDE SEQUENCE</scope>
    <source>
        <tissue evidence="1">Leaf</tissue>
    </source>
</reference>
<gene>
    <name evidence="1" type="ORF">G2W53_043023</name>
</gene>
<dbReference type="Proteomes" id="UP000634136">
    <property type="component" value="Unassembled WGS sequence"/>
</dbReference>
<accession>A0A834SNC4</accession>
<name>A0A834SNC4_9FABA</name>
<proteinExistence type="predicted"/>
<evidence type="ECO:0000313" key="2">
    <source>
        <dbReference type="Proteomes" id="UP000634136"/>
    </source>
</evidence>
<protein>
    <submittedName>
        <fullName evidence="1">Uncharacterized protein</fullName>
    </submittedName>
</protein>
<comment type="caution">
    <text evidence="1">The sequence shown here is derived from an EMBL/GenBank/DDBJ whole genome shotgun (WGS) entry which is preliminary data.</text>
</comment>
<organism evidence="1 2">
    <name type="scientific">Senna tora</name>
    <dbReference type="NCBI Taxonomy" id="362788"/>
    <lineage>
        <taxon>Eukaryota</taxon>
        <taxon>Viridiplantae</taxon>
        <taxon>Streptophyta</taxon>
        <taxon>Embryophyta</taxon>
        <taxon>Tracheophyta</taxon>
        <taxon>Spermatophyta</taxon>
        <taxon>Magnoliopsida</taxon>
        <taxon>eudicotyledons</taxon>
        <taxon>Gunneridae</taxon>
        <taxon>Pentapetalae</taxon>
        <taxon>rosids</taxon>
        <taxon>fabids</taxon>
        <taxon>Fabales</taxon>
        <taxon>Fabaceae</taxon>
        <taxon>Caesalpinioideae</taxon>
        <taxon>Cassia clade</taxon>
        <taxon>Senna</taxon>
    </lineage>
</organism>
<dbReference type="EMBL" id="JAAIUW010000013">
    <property type="protein sequence ID" value="KAF7803912.1"/>
    <property type="molecule type" value="Genomic_DNA"/>
</dbReference>
<evidence type="ECO:0000313" key="1">
    <source>
        <dbReference type="EMBL" id="KAF7803912.1"/>
    </source>
</evidence>
<keyword evidence="2" id="KW-1185">Reference proteome</keyword>
<dbReference type="AlphaFoldDB" id="A0A834SNC4"/>
<sequence length="272" mass="29209">MIVNSSARILPPTRPARAIGIKISHFPSSSINVQGIFIFVTLASTTLISSIMNEEGHNSTLPTMPAHTIASSSSSCSEPSSQFFLLLDATFWSQKDLKNAAFAFESRAFKFKRETMRLPTYSRNSNAKADIVIPTVNFFALNAKTITANTFKTAATTMFGYDPPTHSPTRSMTRPGAATVTASASSSFSRTVSLTNGLTLAASVFDSCKKSFEFESSGGGDGGGAGGTGGGSGRFLVEELRFLKRLRFLTKRSMREVGKPVSTTREPPRFGD</sequence>